<protein>
    <recommendedName>
        <fullName evidence="2">DUF38 domain-containing protein</fullName>
    </recommendedName>
</protein>
<gene>
    <name evidence="3" type="ORF">CAEBREN_20285</name>
</gene>
<feature type="region of interest" description="Disordered" evidence="1">
    <location>
        <begin position="1"/>
        <end position="21"/>
    </location>
</feature>
<reference evidence="4" key="1">
    <citation type="submission" date="2011-07" db="EMBL/GenBank/DDBJ databases">
        <authorList>
            <consortium name="Caenorhabditis brenneri Sequencing and Analysis Consortium"/>
            <person name="Wilson R.K."/>
        </authorList>
    </citation>
    <scope>NUCLEOTIDE SEQUENCE [LARGE SCALE GENOMIC DNA]</scope>
    <source>
        <strain evidence="4">PB2801</strain>
    </source>
</reference>
<accession>G0N316</accession>
<dbReference type="GO" id="GO:0045087">
    <property type="term" value="P:innate immune response"/>
    <property type="evidence" value="ECO:0007669"/>
    <property type="project" value="TreeGrafter"/>
</dbReference>
<dbReference type="EMBL" id="GL379832">
    <property type="protein sequence ID" value="EGT51142.1"/>
    <property type="molecule type" value="Genomic_DNA"/>
</dbReference>
<dbReference type="eggNOG" id="ENOG502TJVF">
    <property type="taxonomic scope" value="Eukaryota"/>
</dbReference>
<dbReference type="OrthoDB" id="7600185at2759"/>
<dbReference type="InterPro" id="IPR002900">
    <property type="entry name" value="DUF38/FTH_CAE_spp"/>
</dbReference>
<dbReference type="InParanoid" id="G0N316"/>
<evidence type="ECO:0000256" key="1">
    <source>
        <dbReference type="SAM" id="MobiDB-lite"/>
    </source>
</evidence>
<evidence type="ECO:0000313" key="3">
    <source>
        <dbReference type="EMBL" id="EGT51142.1"/>
    </source>
</evidence>
<proteinExistence type="predicted"/>
<organism evidence="4">
    <name type="scientific">Caenorhabditis brenneri</name>
    <name type="common">Nematode worm</name>
    <dbReference type="NCBI Taxonomy" id="135651"/>
    <lineage>
        <taxon>Eukaryota</taxon>
        <taxon>Metazoa</taxon>
        <taxon>Ecdysozoa</taxon>
        <taxon>Nematoda</taxon>
        <taxon>Chromadorea</taxon>
        <taxon>Rhabditida</taxon>
        <taxon>Rhabditina</taxon>
        <taxon>Rhabditomorpha</taxon>
        <taxon>Rhabditoidea</taxon>
        <taxon>Rhabditidae</taxon>
        <taxon>Peloderinae</taxon>
        <taxon>Caenorhabditis</taxon>
    </lineage>
</organism>
<dbReference type="HOGENOM" id="CLU_1023878_0_0_1"/>
<evidence type="ECO:0000313" key="4">
    <source>
        <dbReference type="Proteomes" id="UP000008068"/>
    </source>
</evidence>
<keyword evidence="4" id="KW-1185">Reference proteome</keyword>
<dbReference type="AlphaFoldDB" id="G0N316"/>
<dbReference type="FunCoup" id="G0N316">
    <property type="interactions" value="1588"/>
</dbReference>
<dbReference type="Pfam" id="PF01827">
    <property type="entry name" value="FTH"/>
    <property type="match status" value="1"/>
</dbReference>
<dbReference type="Proteomes" id="UP000008068">
    <property type="component" value="Unassembled WGS sequence"/>
</dbReference>
<evidence type="ECO:0000259" key="2">
    <source>
        <dbReference type="Pfam" id="PF01827"/>
    </source>
</evidence>
<sequence length="272" mass="31630">MSNTSTGDPGKPMEKPSEDLSEAMRQLSVTTYDSHETSGPFVVIREDFKKAAFDDLACTLKNPKLQLEEFSVHVSYYNEIEKNNNEIRNLLELLDHQLSVKKVDYLVFRPSCLLSILPFLKSGVLEKISLSFDYRAVDWSIDSTGMDQIALLEQWKQAEELELRTPFDKFPMEYATHFKRFEFDESFNMDRNKFIRIKNFLTKLDNFEQCNLSCLGSGFRRSISKLLGASVSGNGWEKVFHHPIPDSDHYFEIKLTIFSFNLKITKKKREIH</sequence>
<name>G0N316_CAEBE</name>
<feature type="domain" description="DUF38" evidence="2">
    <location>
        <begin position="83"/>
        <end position="213"/>
    </location>
</feature>
<dbReference type="InterPro" id="IPR040161">
    <property type="entry name" value="FB224"/>
</dbReference>
<dbReference type="PANTHER" id="PTHR23015">
    <property type="entry name" value="UNCHARACTERIZED C.ELEGANS PROTEIN"/>
    <property type="match status" value="1"/>
</dbReference>
<dbReference type="PANTHER" id="PTHR23015:SF4">
    <property type="entry name" value="DUF38 DOMAIN-CONTAINING PROTEIN-RELATED"/>
    <property type="match status" value="1"/>
</dbReference>